<dbReference type="eggNOG" id="COG1937">
    <property type="taxonomic scope" value="Bacteria"/>
</dbReference>
<evidence type="ECO:0000256" key="2">
    <source>
        <dbReference type="ARBA" id="ARBA00023008"/>
    </source>
</evidence>
<name>A0A075JCV2_9MICO</name>
<evidence type="ECO:0000256" key="1">
    <source>
        <dbReference type="ARBA" id="ARBA00005428"/>
    </source>
</evidence>
<reference evidence="3 4" key="1">
    <citation type="submission" date="2014-07" db="EMBL/GenBank/DDBJ databases">
        <title>Genome Sequencing of Dermacoccus nishinomiyaensis.</title>
        <authorList>
            <person name="Hong K.W."/>
            <person name="Chan K.G."/>
        </authorList>
    </citation>
    <scope>NUCLEOTIDE SEQUENCE [LARGE SCALE GENOMIC DNA]</scope>
    <source>
        <strain evidence="3 4">M25</strain>
    </source>
</reference>
<dbReference type="GO" id="GO:0045892">
    <property type="term" value="P:negative regulation of DNA-templated transcription"/>
    <property type="evidence" value="ECO:0007669"/>
    <property type="project" value="UniProtKB-ARBA"/>
</dbReference>
<evidence type="ECO:0008006" key="5">
    <source>
        <dbReference type="Google" id="ProtNLM"/>
    </source>
</evidence>
<accession>A0A075JCV2</accession>
<dbReference type="Pfam" id="PF02583">
    <property type="entry name" value="Trns_repr_metal"/>
    <property type="match status" value="1"/>
</dbReference>
<dbReference type="PANTHER" id="PTHR33677">
    <property type="entry name" value="TRANSCRIPTIONAL REPRESSOR FRMR-RELATED"/>
    <property type="match status" value="1"/>
</dbReference>
<keyword evidence="4" id="KW-1185">Reference proteome</keyword>
<dbReference type="Proteomes" id="UP000027986">
    <property type="component" value="Chromosome"/>
</dbReference>
<dbReference type="KEGG" id="dni:HX89_03000"/>
<dbReference type="EMBL" id="CP008889">
    <property type="protein sequence ID" value="AIF40096.1"/>
    <property type="molecule type" value="Genomic_DNA"/>
</dbReference>
<gene>
    <name evidence="3" type="ORF">HX89_03000</name>
</gene>
<dbReference type="InterPro" id="IPR003735">
    <property type="entry name" value="Metal_Tscrpt_repr"/>
</dbReference>
<sequence length="82" mass="8965">MSKRLKRIEGQVRGVEKMVADDRYCIDVLTQIAAIQSGLKAVALGLLDDHMAHCVVEAARAGGDEQATKLAEVSDALRRFVR</sequence>
<dbReference type="Gene3D" id="1.20.58.1000">
    <property type="entry name" value="Metal-sensitive repressor, helix protomer"/>
    <property type="match status" value="1"/>
</dbReference>
<evidence type="ECO:0000313" key="4">
    <source>
        <dbReference type="Proteomes" id="UP000027986"/>
    </source>
</evidence>
<dbReference type="GO" id="GO:0046872">
    <property type="term" value="F:metal ion binding"/>
    <property type="evidence" value="ECO:0007669"/>
    <property type="project" value="InterPro"/>
</dbReference>
<dbReference type="HOGENOM" id="CLU_130332_0_1_11"/>
<organism evidence="3 4">
    <name type="scientific">Dermacoccus nishinomiyaensis</name>
    <dbReference type="NCBI Taxonomy" id="1274"/>
    <lineage>
        <taxon>Bacteria</taxon>
        <taxon>Bacillati</taxon>
        <taxon>Actinomycetota</taxon>
        <taxon>Actinomycetes</taxon>
        <taxon>Micrococcales</taxon>
        <taxon>Dermacoccaceae</taxon>
        <taxon>Dermacoccus</taxon>
    </lineage>
</organism>
<keyword evidence="2" id="KW-0186">Copper</keyword>
<protein>
    <recommendedName>
        <fullName evidence="5">Metal-sensitive transcriptional regulator</fullName>
    </recommendedName>
</protein>
<dbReference type="PANTHER" id="PTHR33677:SF3">
    <property type="entry name" value="COPPER-SENSING TRANSCRIPTIONAL REPRESSOR RICR"/>
    <property type="match status" value="1"/>
</dbReference>
<proteinExistence type="inferred from homology"/>
<evidence type="ECO:0000313" key="3">
    <source>
        <dbReference type="EMBL" id="AIF40096.1"/>
    </source>
</evidence>
<comment type="similarity">
    <text evidence="1">Belongs to the CsoR family.</text>
</comment>
<dbReference type="AlphaFoldDB" id="A0A075JCV2"/>
<dbReference type="GO" id="GO:0003677">
    <property type="term" value="F:DNA binding"/>
    <property type="evidence" value="ECO:0007669"/>
    <property type="project" value="InterPro"/>
</dbReference>
<dbReference type="InterPro" id="IPR038390">
    <property type="entry name" value="Metal_Tscrpt_repr_sf"/>
</dbReference>